<keyword evidence="2" id="KW-1185">Reference proteome</keyword>
<protein>
    <recommendedName>
        <fullName evidence="3">CopG family transcriptional regulator</fullName>
    </recommendedName>
</protein>
<gene>
    <name evidence="1" type="ORF">ACFOMP_18175</name>
</gene>
<dbReference type="Proteomes" id="UP001595596">
    <property type="component" value="Unassembled WGS sequence"/>
</dbReference>
<comment type="caution">
    <text evidence="1">The sequence shown here is derived from an EMBL/GenBank/DDBJ whole genome shotgun (WGS) entry which is preliminary data.</text>
</comment>
<evidence type="ECO:0000313" key="2">
    <source>
        <dbReference type="Proteomes" id="UP001595596"/>
    </source>
</evidence>
<evidence type="ECO:0008006" key="3">
    <source>
        <dbReference type="Google" id="ProtNLM"/>
    </source>
</evidence>
<dbReference type="RefSeq" id="WP_379033195.1">
    <property type="nucleotide sequence ID" value="NZ_JBHRXE010000058.1"/>
</dbReference>
<sequence>MTETMKTSVIVDPDVAPLLAAERRRLAGLRNISVAACINAVLRRALQPVEARDHG</sequence>
<dbReference type="EMBL" id="JBHRXE010000058">
    <property type="protein sequence ID" value="MFC3571385.1"/>
    <property type="molecule type" value="Genomic_DNA"/>
</dbReference>
<reference evidence="2" key="1">
    <citation type="journal article" date="2019" name="Int. J. Syst. Evol. Microbiol.">
        <title>The Global Catalogue of Microorganisms (GCM) 10K type strain sequencing project: providing services to taxonomists for standard genome sequencing and annotation.</title>
        <authorList>
            <consortium name="The Broad Institute Genomics Platform"/>
            <consortium name="The Broad Institute Genome Sequencing Center for Infectious Disease"/>
            <person name="Wu L."/>
            <person name="Ma J."/>
        </authorList>
    </citation>
    <scope>NUCLEOTIDE SEQUENCE [LARGE SCALE GENOMIC DNA]</scope>
    <source>
        <strain evidence="2">VKM B-3226</strain>
    </source>
</reference>
<organism evidence="1 2">
    <name type="scientific">Paracoccus simplex</name>
    <dbReference type="NCBI Taxonomy" id="2086346"/>
    <lineage>
        <taxon>Bacteria</taxon>
        <taxon>Pseudomonadati</taxon>
        <taxon>Pseudomonadota</taxon>
        <taxon>Alphaproteobacteria</taxon>
        <taxon>Rhodobacterales</taxon>
        <taxon>Paracoccaceae</taxon>
        <taxon>Paracoccus</taxon>
    </lineage>
</organism>
<evidence type="ECO:0000313" key="1">
    <source>
        <dbReference type="EMBL" id="MFC3571385.1"/>
    </source>
</evidence>
<proteinExistence type="predicted"/>
<accession>A0ABV7S2R1</accession>
<name>A0ABV7S2R1_9RHOB</name>